<reference evidence="2 3" key="2">
    <citation type="submission" date="2019-08" db="EMBL/GenBank/DDBJ databases">
        <authorList>
            <person name="Henke P."/>
        </authorList>
    </citation>
    <scope>NUCLEOTIDE SEQUENCE [LARGE SCALE GENOMIC DNA]</scope>
    <source>
        <strain evidence="2">Phe10_nw2017</strain>
    </source>
</reference>
<protein>
    <submittedName>
        <fullName evidence="2">Uncharacterized protein</fullName>
    </submittedName>
</protein>
<dbReference type="Proteomes" id="UP000321083">
    <property type="component" value="Unassembled WGS sequence"/>
</dbReference>
<evidence type="ECO:0000313" key="3">
    <source>
        <dbReference type="Proteomes" id="UP000321083"/>
    </source>
</evidence>
<keyword evidence="1" id="KW-0472">Membrane</keyword>
<gene>
    <name evidence="2" type="ORF">E3A20_19900</name>
</gene>
<feature type="transmembrane region" description="Helical" evidence="1">
    <location>
        <begin position="21"/>
        <end position="47"/>
    </location>
</feature>
<evidence type="ECO:0000256" key="1">
    <source>
        <dbReference type="SAM" id="Phobius"/>
    </source>
</evidence>
<organism evidence="2 3">
    <name type="scientific">Planctomyces bekefii</name>
    <dbReference type="NCBI Taxonomy" id="1653850"/>
    <lineage>
        <taxon>Bacteria</taxon>
        <taxon>Pseudomonadati</taxon>
        <taxon>Planctomycetota</taxon>
        <taxon>Planctomycetia</taxon>
        <taxon>Planctomycetales</taxon>
        <taxon>Planctomycetaceae</taxon>
        <taxon>Planctomyces</taxon>
    </lineage>
</organism>
<evidence type="ECO:0000313" key="2">
    <source>
        <dbReference type="EMBL" id="TWW08879.1"/>
    </source>
</evidence>
<accession>A0A5C6M432</accession>
<reference evidence="2 3" key="1">
    <citation type="submission" date="2019-08" db="EMBL/GenBank/DDBJ databases">
        <title>100 year-old enigma solved: identification of Planctomyces bekefii, the type genus and species of the phylum Planctomycetes.</title>
        <authorList>
            <person name="Svetlana D.N."/>
            <person name="Overmann J."/>
        </authorList>
    </citation>
    <scope>NUCLEOTIDE SEQUENCE [LARGE SCALE GENOMIC DNA]</scope>
    <source>
        <strain evidence="2">Phe10_nw2017</strain>
    </source>
</reference>
<keyword evidence="3" id="KW-1185">Reference proteome</keyword>
<comment type="caution">
    <text evidence="2">The sequence shown here is derived from an EMBL/GenBank/DDBJ whole genome shotgun (WGS) entry which is preliminary data.</text>
</comment>
<keyword evidence="1" id="KW-1133">Transmembrane helix</keyword>
<sequence>MSSSPDFQRLVSLRTLPLIRVATAVLLALLAAILLTAAVITCTAAAVV</sequence>
<keyword evidence="1" id="KW-0812">Transmembrane</keyword>
<dbReference type="AlphaFoldDB" id="A0A5C6M432"/>
<proteinExistence type="predicted"/>
<feature type="non-terminal residue" evidence="2">
    <location>
        <position position="48"/>
    </location>
</feature>
<dbReference type="EMBL" id="SRHE01000469">
    <property type="protein sequence ID" value="TWW08879.1"/>
    <property type="molecule type" value="Genomic_DNA"/>
</dbReference>
<name>A0A5C6M432_9PLAN</name>